<organism evidence="4 5">
    <name type="scientific">Amycolatopsis silviterrae</name>
    <dbReference type="NCBI Taxonomy" id="1656914"/>
    <lineage>
        <taxon>Bacteria</taxon>
        <taxon>Bacillati</taxon>
        <taxon>Actinomycetota</taxon>
        <taxon>Actinomycetes</taxon>
        <taxon>Pseudonocardiales</taxon>
        <taxon>Pseudonocardiaceae</taxon>
        <taxon>Amycolatopsis</taxon>
    </lineage>
</organism>
<evidence type="ECO:0000256" key="1">
    <source>
        <dbReference type="ARBA" id="ARBA00004370"/>
    </source>
</evidence>
<protein>
    <recommendedName>
        <fullName evidence="6">Mce-associated membrane protein</fullName>
    </recommendedName>
</protein>
<keyword evidence="5" id="KW-1185">Reference proteome</keyword>
<keyword evidence="3" id="KW-0812">Transmembrane</keyword>
<keyword evidence="3" id="KW-1133">Transmembrane helix</keyword>
<dbReference type="EMBL" id="JBHUKS010000033">
    <property type="protein sequence ID" value="MFD2473567.1"/>
    <property type="molecule type" value="Genomic_DNA"/>
</dbReference>
<evidence type="ECO:0000313" key="5">
    <source>
        <dbReference type="Proteomes" id="UP001597483"/>
    </source>
</evidence>
<comment type="subcellular location">
    <subcellularLocation>
        <location evidence="1">Membrane</location>
    </subcellularLocation>
</comment>
<dbReference type="Proteomes" id="UP001597483">
    <property type="component" value="Unassembled WGS sequence"/>
</dbReference>
<reference evidence="5" key="1">
    <citation type="journal article" date="2019" name="Int. J. Syst. Evol. Microbiol.">
        <title>The Global Catalogue of Microorganisms (GCM) 10K type strain sequencing project: providing services to taxonomists for standard genome sequencing and annotation.</title>
        <authorList>
            <consortium name="The Broad Institute Genomics Platform"/>
            <consortium name="The Broad Institute Genome Sequencing Center for Infectious Disease"/>
            <person name="Wu L."/>
            <person name="Ma J."/>
        </authorList>
    </citation>
    <scope>NUCLEOTIDE SEQUENCE [LARGE SCALE GENOMIC DNA]</scope>
    <source>
        <strain evidence="5">CGMCC 4.7641</strain>
    </source>
</reference>
<evidence type="ECO:0000313" key="4">
    <source>
        <dbReference type="EMBL" id="MFD2473567.1"/>
    </source>
</evidence>
<proteinExistence type="predicted"/>
<evidence type="ECO:0008006" key="6">
    <source>
        <dbReference type="Google" id="ProtNLM"/>
    </source>
</evidence>
<dbReference type="PANTHER" id="PTHR37042">
    <property type="entry name" value="OUTER MEMBRANE PROTEIN RV1973"/>
    <property type="match status" value="1"/>
</dbReference>
<feature type="transmembrane region" description="Helical" evidence="3">
    <location>
        <begin position="36"/>
        <end position="58"/>
    </location>
</feature>
<accession>A0ABW5HLB0</accession>
<sequence>MATAAAEVTAEDAAATDADDVTPPKPGWFRRNLRKLAAGAVVGVLIVALIAFGTVWYLRIHAADADAQRRTAVLDAARQSAVNITSIDKNAAQQGIQRIVDGATGEFKDQFSQQANAYQQMLASSQVVSAGKVAEAGIVELTGDRAVVLAAATATVKNKDAPAGEQRVYRMRLTLQDESGRWLVSKLEFVP</sequence>
<dbReference type="PANTHER" id="PTHR37042:SF4">
    <property type="entry name" value="OUTER MEMBRANE PROTEIN RV1973"/>
    <property type="match status" value="1"/>
</dbReference>
<dbReference type="RefSeq" id="WP_378312150.1">
    <property type="nucleotide sequence ID" value="NZ_JBHUKS010000033.1"/>
</dbReference>
<comment type="caution">
    <text evidence="4">The sequence shown here is derived from an EMBL/GenBank/DDBJ whole genome shotgun (WGS) entry which is preliminary data.</text>
</comment>
<keyword evidence="2 3" id="KW-0472">Membrane</keyword>
<gene>
    <name evidence="4" type="ORF">ACFSVL_39630</name>
</gene>
<name>A0ABW5HLB0_9PSEU</name>
<evidence type="ECO:0000256" key="3">
    <source>
        <dbReference type="SAM" id="Phobius"/>
    </source>
</evidence>
<evidence type="ECO:0000256" key="2">
    <source>
        <dbReference type="ARBA" id="ARBA00023136"/>
    </source>
</evidence>